<proteinExistence type="predicted"/>
<reference evidence="3" key="1">
    <citation type="submission" date="2020-10" db="EMBL/GenBank/DDBJ databases">
        <authorList>
            <person name="Castelo-Branco R."/>
            <person name="Eusebio N."/>
            <person name="Adriana R."/>
            <person name="Vieira A."/>
            <person name="Brugerolle De Fraissinette N."/>
            <person name="Rezende De Castro R."/>
            <person name="Schneider M.P."/>
            <person name="Vasconcelos V."/>
            <person name="Leao P.N."/>
        </authorList>
    </citation>
    <scope>NUCLEOTIDE SEQUENCE</scope>
    <source>
        <strain evidence="3">LEGE 11467</strain>
    </source>
</reference>
<evidence type="ECO:0000259" key="2">
    <source>
        <dbReference type="Pfam" id="PF03787"/>
    </source>
</evidence>
<name>A0A928VU19_9CYAN</name>
<dbReference type="PANTHER" id="PTHR36700">
    <property type="entry name" value="CRISPR SYSTEM CMR SUBUNIT CMR4"/>
    <property type="match status" value="1"/>
</dbReference>
<evidence type="ECO:0000313" key="4">
    <source>
        <dbReference type="Proteomes" id="UP000621799"/>
    </source>
</evidence>
<dbReference type="Proteomes" id="UP000621799">
    <property type="component" value="Unassembled WGS sequence"/>
</dbReference>
<dbReference type="InterPro" id="IPR005537">
    <property type="entry name" value="RAMP_III_fam"/>
</dbReference>
<keyword evidence="4" id="KW-1185">Reference proteome</keyword>
<dbReference type="PANTHER" id="PTHR36700:SF1">
    <property type="entry name" value="CRISPR SYSTEM CMR SUBUNIT CMR4"/>
    <property type="match status" value="1"/>
</dbReference>
<dbReference type="GO" id="GO:0051607">
    <property type="term" value="P:defense response to virus"/>
    <property type="evidence" value="ECO:0007669"/>
    <property type="project" value="UniProtKB-KW"/>
</dbReference>
<dbReference type="EMBL" id="JADEXN010000068">
    <property type="protein sequence ID" value="MBE9040257.1"/>
    <property type="molecule type" value="Genomic_DNA"/>
</dbReference>
<protein>
    <submittedName>
        <fullName evidence="3">Type III-B CRISPR module RAMP protein Cmr4</fullName>
    </submittedName>
</protein>
<evidence type="ECO:0000256" key="1">
    <source>
        <dbReference type="ARBA" id="ARBA00023118"/>
    </source>
</evidence>
<evidence type="ECO:0000313" key="3">
    <source>
        <dbReference type="EMBL" id="MBE9040257.1"/>
    </source>
</evidence>
<organism evidence="3 4">
    <name type="scientific">Zarconia navalis LEGE 11467</name>
    <dbReference type="NCBI Taxonomy" id="1828826"/>
    <lineage>
        <taxon>Bacteria</taxon>
        <taxon>Bacillati</taxon>
        <taxon>Cyanobacteriota</taxon>
        <taxon>Cyanophyceae</taxon>
        <taxon>Oscillatoriophycideae</taxon>
        <taxon>Oscillatoriales</taxon>
        <taxon>Oscillatoriales incertae sedis</taxon>
        <taxon>Zarconia</taxon>
        <taxon>Zarconia navalis</taxon>
    </lineage>
</organism>
<accession>A0A928VU19</accession>
<gene>
    <name evidence="3" type="ORF">IQ235_05550</name>
</gene>
<comment type="caution">
    <text evidence="3">The sequence shown here is derived from an EMBL/GenBank/DDBJ whole genome shotgun (WGS) entry which is preliminary data.</text>
</comment>
<feature type="domain" description="CRISPR type III-associated protein" evidence="2">
    <location>
        <begin position="9"/>
        <end position="261"/>
    </location>
</feature>
<sequence>MYHKAYAIIETLAPLHVGASAGEETGNLNLIFRDQFTQTGMVPGSSIRGRFRADMRAQPDLDEANWYGHEAVSGQTDGGTTEAKVKFEYASLVWLPVFCPGQPVVWVTCPRLLKRYKQISKIEAEVPDPYTASPSLRGRNVGNNQTVLFFNLGFLEIEHKVDLSPWIPTGADLSAENLVVVADNDISMLHDMALYRQSRVSLEANQKKAKQGAFFDVEALPEGSVLVFPIALKEKGWQPFETLTEELYFGGLESIGFGRCRVTLAGEYFTKKAEQADRAEKEVAA</sequence>
<dbReference type="AlphaFoldDB" id="A0A928VU19"/>
<dbReference type="InterPro" id="IPR013410">
    <property type="entry name" value="CRISPR-assoc_RAMP_Cmr4"/>
</dbReference>
<dbReference type="Pfam" id="PF03787">
    <property type="entry name" value="RAMPs"/>
    <property type="match status" value="1"/>
</dbReference>
<keyword evidence="1" id="KW-0051">Antiviral defense</keyword>
<dbReference type="RefSeq" id="WP_264320511.1">
    <property type="nucleotide sequence ID" value="NZ_JADEXN010000068.1"/>
</dbReference>